<proteinExistence type="predicted"/>
<dbReference type="RefSeq" id="WP_102181009.1">
    <property type="nucleotide sequence ID" value="NZ_NMQE01000191.1"/>
</dbReference>
<dbReference type="Pfam" id="PF09278">
    <property type="entry name" value="MerR-DNA-bind"/>
    <property type="match status" value="1"/>
</dbReference>
<dbReference type="SMART" id="SM00422">
    <property type="entry name" value="HTH_MERR"/>
    <property type="match status" value="1"/>
</dbReference>
<name>A0A2N6LJU7_9CYAN</name>
<accession>A0A2N6LJU7</accession>
<dbReference type="Proteomes" id="UP000235081">
    <property type="component" value="Unassembled WGS sequence"/>
</dbReference>
<evidence type="ECO:0000256" key="3">
    <source>
        <dbReference type="ARBA" id="ARBA00023163"/>
    </source>
</evidence>
<dbReference type="GO" id="GO:0003677">
    <property type="term" value="F:DNA binding"/>
    <property type="evidence" value="ECO:0007669"/>
    <property type="project" value="UniProtKB-KW"/>
</dbReference>
<dbReference type="PANTHER" id="PTHR30204:SF94">
    <property type="entry name" value="HEAVY METAL-DEPENDENT TRANSCRIPTIONAL REGULATOR HI_0293-RELATED"/>
    <property type="match status" value="1"/>
</dbReference>
<dbReference type="PROSITE" id="PS50937">
    <property type="entry name" value="HTH_MERR_2"/>
    <property type="match status" value="1"/>
</dbReference>
<dbReference type="EMBL" id="NMQE01000191">
    <property type="protein sequence ID" value="PMB24811.1"/>
    <property type="molecule type" value="Genomic_DNA"/>
</dbReference>
<dbReference type="PRINTS" id="PR00040">
    <property type="entry name" value="HTHMERR"/>
</dbReference>
<organism evidence="5 6">
    <name type="scientific">Fischerella thermalis CCMEE 5318</name>
    <dbReference type="NCBI Taxonomy" id="2019666"/>
    <lineage>
        <taxon>Bacteria</taxon>
        <taxon>Bacillati</taxon>
        <taxon>Cyanobacteriota</taxon>
        <taxon>Cyanophyceae</taxon>
        <taxon>Nostocales</taxon>
        <taxon>Hapalosiphonaceae</taxon>
        <taxon>Fischerella</taxon>
    </lineage>
</organism>
<dbReference type="PANTHER" id="PTHR30204">
    <property type="entry name" value="REDOX-CYCLING DRUG-SENSING TRANSCRIPTIONAL ACTIVATOR SOXR"/>
    <property type="match status" value="1"/>
</dbReference>
<sequence>MVLAQETLKQIGLVAKESGIPIKTIRYYEELGLLKASARTEGGFRLFNSNVFARLSFIKRAQSLGLSLLEIKELLDVHDQGELPCDHIKAKLNDKIAAIAHQIEQLQVLKLELEGLLSGWESVSEIPENTICPIIDPT</sequence>
<feature type="domain" description="HTH merR-type" evidence="4">
    <location>
        <begin position="10"/>
        <end position="77"/>
    </location>
</feature>
<evidence type="ECO:0000256" key="1">
    <source>
        <dbReference type="ARBA" id="ARBA00023015"/>
    </source>
</evidence>
<dbReference type="AlphaFoldDB" id="A0A2N6LJU7"/>
<comment type="caution">
    <text evidence="5">The sequence shown here is derived from an EMBL/GenBank/DDBJ whole genome shotgun (WGS) entry which is preliminary data.</text>
</comment>
<evidence type="ECO:0000259" key="4">
    <source>
        <dbReference type="PROSITE" id="PS50937"/>
    </source>
</evidence>
<dbReference type="InterPro" id="IPR009061">
    <property type="entry name" value="DNA-bd_dom_put_sf"/>
</dbReference>
<reference evidence="5 6" key="1">
    <citation type="submission" date="2017-07" db="EMBL/GenBank/DDBJ databases">
        <title>Genomes of Fischerella (Mastigocladus) sp. strains.</title>
        <authorList>
            <person name="Miller S.R."/>
        </authorList>
    </citation>
    <scope>NUCLEOTIDE SEQUENCE [LARGE SCALE GENOMIC DNA]</scope>
    <source>
        <strain evidence="5 6">CCMEE 5318</strain>
    </source>
</reference>
<evidence type="ECO:0000313" key="6">
    <source>
        <dbReference type="Proteomes" id="UP000235081"/>
    </source>
</evidence>
<protein>
    <submittedName>
        <fullName evidence="5">Heavy metal-responsive transcriptional regulator</fullName>
    </submittedName>
</protein>
<dbReference type="InterPro" id="IPR047057">
    <property type="entry name" value="MerR_fam"/>
</dbReference>
<dbReference type="CDD" id="cd04770">
    <property type="entry name" value="HTH_HMRTR"/>
    <property type="match status" value="1"/>
</dbReference>
<keyword evidence="3" id="KW-0804">Transcription</keyword>
<evidence type="ECO:0000313" key="5">
    <source>
        <dbReference type="EMBL" id="PMB24811.1"/>
    </source>
</evidence>
<dbReference type="Gene3D" id="1.10.1660.10">
    <property type="match status" value="1"/>
</dbReference>
<dbReference type="InterPro" id="IPR015358">
    <property type="entry name" value="Tscrpt_reg_MerR_DNA-bd"/>
</dbReference>
<dbReference type="Pfam" id="PF00376">
    <property type="entry name" value="MerR"/>
    <property type="match status" value="1"/>
</dbReference>
<keyword evidence="2" id="KW-0238">DNA-binding</keyword>
<dbReference type="InterPro" id="IPR000551">
    <property type="entry name" value="MerR-type_HTH_dom"/>
</dbReference>
<keyword evidence="1" id="KW-0805">Transcription regulation</keyword>
<dbReference type="GO" id="GO:0003700">
    <property type="term" value="F:DNA-binding transcription factor activity"/>
    <property type="evidence" value="ECO:0007669"/>
    <property type="project" value="InterPro"/>
</dbReference>
<dbReference type="SUPFAM" id="SSF46955">
    <property type="entry name" value="Putative DNA-binding domain"/>
    <property type="match status" value="1"/>
</dbReference>
<gene>
    <name evidence="5" type="ORF">CEN46_07085</name>
</gene>
<evidence type="ECO:0000256" key="2">
    <source>
        <dbReference type="ARBA" id="ARBA00023125"/>
    </source>
</evidence>